<name>A0A8J3QBD8_9ACTN</name>
<dbReference type="EMBL" id="BONY01000037">
    <property type="protein sequence ID" value="GIH07470.1"/>
    <property type="molecule type" value="Genomic_DNA"/>
</dbReference>
<accession>A0A8J3QBD8</accession>
<gene>
    <name evidence="1" type="ORF">Rhe02_55370</name>
</gene>
<evidence type="ECO:0000313" key="1">
    <source>
        <dbReference type="EMBL" id="GIH07470.1"/>
    </source>
</evidence>
<organism evidence="1 2">
    <name type="scientific">Rhizocola hellebori</name>
    <dbReference type="NCBI Taxonomy" id="1392758"/>
    <lineage>
        <taxon>Bacteria</taxon>
        <taxon>Bacillati</taxon>
        <taxon>Actinomycetota</taxon>
        <taxon>Actinomycetes</taxon>
        <taxon>Micromonosporales</taxon>
        <taxon>Micromonosporaceae</taxon>
        <taxon>Rhizocola</taxon>
    </lineage>
</organism>
<keyword evidence="2" id="KW-1185">Reference proteome</keyword>
<reference evidence="1" key="1">
    <citation type="submission" date="2021-01" db="EMBL/GenBank/DDBJ databases">
        <title>Whole genome shotgun sequence of Rhizocola hellebori NBRC 109834.</title>
        <authorList>
            <person name="Komaki H."/>
            <person name="Tamura T."/>
        </authorList>
    </citation>
    <scope>NUCLEOTIDE SEQUENCE</scope>
    <source>
        <strain evidence="1">NBRC 109834</strain>
    </source>
</reference>
<comment type="caution">
    <text evidence="1">The sequence shown here is derived from an EMBL/GenBank/DDBJ whole genome shotgun (WGS) entry which is preliminary data.</text>
</comment>
<dbReference type="Proteomes" id="UP000612899">
    <property type="component" value="Unassembled WGS sequence"/>
</dbReference>
<dbReference type="AlphaFoldDB" id="A0A8J3QBD8"/>
<proteinExistence type="predicted"/>
<sequence length="80" mass="8094">MTTSTLATVGPAALALPAGVIAISIARAIGYAVIWVVGKAVDALAADFALAVYALGSLADSRSTARHRTPRTLAMTGVNR</sequence>
<evidence type="ECO:0000313" key="2">
    <source>
        <dbReference type="Proteomes" id="UP000612899"/>
    </source>
</evidence>
<protein>
    <submittedName>
        <fullName evidence="1">Uncharacterized protein</fullName>
    </submittedName>
</protein>
<dbReference type="RefSeq" id="WP_203911263.1">
    <property type="nucleotide sequence ID" value="NZ_BONY01000037.1"/>
</dbReference>